<dbReference type="GO" id="GO:0003856">
    <property type="term" value="F:3-dehydroquinate synthase activity"/>
    <property type="evidence" value="ECO:0007669"/>
    <property type="project" value="InterPro"/>
</dbReference>
<dbReference type="GO" id="GO:0009073">
    <property type="term" value="P:aromatic amino acid family biosynthetic process"/>
    <property type="evidence" value="ECO:0007669"/>
    <property type="project" value="InterPro"/>
</dbReference>
<protein>
    <submittedName>
        <fullName evidence="2">Uncharacterized protein</fullName>
    </submittedName>
</protein>
<reference evidence="2 3" key="1">
    <citation type="submission" date="2024-01" db="EMBL/GenBank/DDBJ databases">
        <authorList>
            <person name="Waweru B."/>
        </authorList>
    </citation>
    <scope>NUCLEOTIDE SEQUENCE [LARGE SCALE GENOMIC DNA]</scope>
</reference>
<evidence type="ECO:0000313" key="2">
    <source>
        <dbReference type="EMBL" id="CAK7348094.1"/>
    </source>
</evidence>
<keyword evidence="3" id="KW-1185">Reference proteome</keyword>
<name>A0AAV1SE31_9ROSI</name>
<feature type="region of interest" description="Disordered" evidence="1">
    <location>
        <begin position="1"/>
        <end position="25"/>
    </location>
</feature>
<dbReference type="EMBL" id="CAWUPB010001173">
    <property type="protein sequence ID" value="CAK7348094.1"/>
    <property type="molecule type" value="Genomic_DNA"/>
</dbReference>
<proteinExistence type="predicted"/>
<gene>
    <name evidence="2" type="ORF">DCAF_LOCUS20787</name>
</gene>
<dbReference type="AlphaFoldDB" id="A0AAV1SE31"/>
<evidence type="ECO:0000256" key="1">
    <source>
        <dbReference type="SAM" id="MobiDB-lite"/>
    </source>
</evidence>
<dbReference type="InterPro" id="IPR002812">
    <property type="entry name" value="DHQS"/>
</dbReference>
<accession>A0AAV1SE31</accession>
<feature type="region of interest" description="Disordered" evidence="1">
    <location>
        <begin position="228"/>
        <end position="250"/>
    </location>
</feature>
<dbReference type="GO" id="GO:0016491">
    <property type="term" value="F:oxidoreductase activity"/>
    <property type="evidence" value="ECO:0007669"/>
    <property type="project" value="InterPro"/>
</dbReference>
<dbReference type="PANTHER" id="PTHR33563">
    <property type="match status" value="1"/>
</dbReference>
<comment type="caution">
    <text evidence="2">The sequence shown here is derived from an EMBL/GenBank/DDBJ whole genome shotgun (WGS) entry which is preliminary data.</text>
</comment>
<sequence length="250" mass="27597">MIDCIGGGDGESDASPPQPQNISNTNDSLAEVLVPRGSPSSTHVVIVMDALRGFSWEPLQWALDHVIATGYTITLLGVMPWIPLPLSLKTWLDVWTFDLGDWSALKGRGELKNDQKSQKIRGIIQLCDQKGAVPCMKVAMGHPLKLVVLEHTTNLHATFVVIDRHLKKDRAFFADRLPSNAVIMNSDGGVDMLKMLSTDLSSSTPRESPATLIPLPPHISERERWAQNRVGEMENPERKRLANLGDEKHG</sequence>
<dbReference type="Proteomes" id="UP001314170">
    <property type="component" value="Unassembled WGS sequence"/>
</dbReference>
<evidence type="ECO:0000313" key="3">
    <source>
        <dbReference type="Proteomes" id="UP001314170"/>
    </source>
</evidence>
<organism evidence="2 3">
    <name type="scientific">Dovyalis caffra</name>
    <dbReference type="NCBI Taxonomy" id="77055"/>
    <lineage>
        <taxon>Eukaryota</taxon>
        <taxon>Viridiplantae</taxon>
        <taxon>Streptophyta</taxon>
        <taxon>Embryophyta</taxon>
        <taxon>Tracheophyta</taxon>
        <taxon>Spermatophyta</taxon>
        <taxon>Magnoliopsida</taxon>
        <taxon>eudicotyledons</taxon>
        <taxon>Gunneridae</taxon>
        <taxon>Pentapetalae</taxon>
        <taxon>rosids</taxon>
        <taxon>fabids</taxon>
        <taxon>Malpighiales</taxon>
        <taxon>Salicaceae</taxon>
        <taxon>Flacourtieae</taxon>
        <taxon>Dovyalis</taxon>
    </lineage>
</organism>
<dbReference type="PANTHER" id="PTHR33563:SF7">
    <property type="entry name" value="USPA DOMAIN-CONTAINING PROTEIN"/>
    <property type="match status" value="1"/>
</dbReference>